<dbReference type="EMBL" id="CP002382">
    <property type="protein sequence ID" value="AEP09740.1"/>
    <property type="molecule type" value="Genomic_DNA"/>
</dbReference>
<dbReference type="Proteomes" id="UP000009286">
    <property type="component" value="Chromosome"/>
</dbReference>
<reference evidence="1 2" key="1">
    <citation type="journal article" date="2011" name="BMC Genomics">
        <title>Genomic insights into an obligate epibiotic bacterial predator: Micavibrio aeruginosavorus ARL-13.</title>
        <authorList>
            <person name="Wang Z."/>
            <person name="Kadouri D."/>
            <person name="Wu M."/>
        </authorList>
    </citation>
    <scope>NUCLEOTIDE SEQUENCE [LARGE SCALE GENOMIC DNA]</scope>
    <source>
        <strain evidence="1 2">ARL-13</strain>
    </source>
</reference>
<organism evidence="1 2">
    <name type="scientific">Micavibrio aeruginosavorus (strain ARL-13)</name>
    <dbReference type="NCBI Taxonomy" id="856793"/>
    <lineage>
        <taxon>Bacteria</taxon>
        <taxon>Pseudomonadati</taxon>
        <taxon>Bdellovibrionota</taxon>
        <taxon>Bdellovibrionia</taxon>
        <taxon>Bdellovibrionales</taxon>
        <taxon>Pseudobdellovibrionaceae</taxon>
        <taxon>Micavibrio</taxon>
    </lineage>
</organism>
<protein>
    <submittedName>
        <fullName evidence="1">Uncharacterized protein</fullName>
    </submittedName>
</protein>
<sequence length="129" mass="13544">MGYVSNAIDHFNCLSGINRLRALSAAADNDVDGFLNIAQTARRCGWVDVVLNPQMVRSVSTKIGCNALNAMFGDRSAPDVGKAFQQFASLRQVVSGTSDLEAALSSASAGIERVGSVVAASLQKTAPQR</sequence>
<proteinExistence type="predicted"/>
<dbReference type="AlphaFoldDB" id="G2KM44"/>
<dbReference type="OrthoDB" id="9840442at2"/>
<dbReference type="HOGENOM" id="CLU_1957051_0_0_5"/>
<keyword evidence="2" id="KW-1185">Reference proteome</keyword>
<evidence type="ECO:0000313" key="2">
    <source>
        <dbReference type="Proteomes" id="UP000009286"/>
    </source>
</evidence>
<name>G2KM44_MICAA</name>
<dbReference type="RefSeq" id="WP_014102963.1">
    <property type="nucleotide sequence ID" value="NC_016026.1"/>
</dbReference>
<evidence type="ECO:0000313" key="1">
    <source>
        <dbReference type="EMBL" id="AEP09740.1"/>
    </source>
</evidence>
<accession>G2KM44</accession>
<dbReference type="STRING" id="856793.MICA_1422"/>
<gene>
    <name evidence="1" type="ordered locus">MICA_1422</name>
</gene>
<dbReference type="KEGG" id="mai:MICA_1422"/>